<dbReference type="Pfam" id="PF09375">
    <property type="entry name" value="Peptidase_M75"/>
    <property type="match status" value="1"/>
</dbReference>
<evidence type="ECO:0000313" key="4">
    <source>
        <dbReference type="EMBL" id="PWN56733.1"/>
    </source>
</evidence>
<name>A0A363UMV0_9GAMM</name>
<dbReference type="OrthoDB" id="7058523at2"/>
<evidence type="ECO:0000313" key="5">
    <source>
        <dbReference type="Proteomes" id="UP000251800"/>
    </source>
</evidence>
<dbReference type="Gene3D" id="1.20.1420.20">
    <property type="entry name" value="M75 peptidase, HXXE motif"/>
    <property type="match status" value="1"/>
</dbReference>
<dbReference type="Proteomes" id="UP000251800">
    <property type="component" value="Unassembled WGS sequence"/>
</dbReference>
<dbReference type="PROSITE" id="PS51257">
    <property type="entry name" value="PROKAR_LIPOPROTEIN"/>
    <property type="match status" value="1"/>
</dbReference>
<dbReference type="RefSeq" id="WP_109719330.1">
    <property type="nucleotide sequence ID" value="NZ_QEQK01000004.1"/>
</dbReference>
<comment type="caution">
    <text evidence="4">The sequence shown here is derived from an EMBL/GenBank/DDBJ whole genome shotgun (WGS) entry which is preliminary data.</text>
</comment>
<dbReference type="GO" id="GO:0030313">
    <property type="term" value="C:cell envelope"/>
    <property type="evidence" value="ECO:0007669"/>
    <property type="project" value="UniProtKB-SubCell"/>
</dbReference>
<reference evidence="4 5" key="1">
    <citation type="submission" date="2018-05" db="EMBL/GenBank/DDBJ databases">
        <title>Abyssibacter profundi OUC007T gen. nov., sp. nov, a marine bacterium isolated from seawater of the Mariana Trench.</title>
        <authorList>
            <person name="Zhou S."/>
        </authorList>
    </citation>
    <scope>NUCLEOTIDE SEQUENCE [LARGE SCALE GENOMIC DNA]</scope>
    <source>
        <strain evidence="4 5">OUC007</strain>
    </source>
</reference>
<dbReference type="InterPro" id="IPR038352">
    <property type="entry name" value="Imelysin_sf"/>
</dbReference>
<dbReference type="AlphaFoldDB" id="A0A363UMV0"/>
<comment type="subcellular location">
    <subcellularLocation>
        <location evidence="1">Cell envelope</location>
    </subcellularLocation>
</comment>
<sequence length="397" mass="41013">MPGWSKGLIAIATATLVACGGGGDNGGGVMLGDEARRAVLADLGTSVILPALRVFATEAAELETAMVAHAADPADAAARQAAQAAWAEAIVQFQRVEVVAVGPAAPSDAPGGQDLRDLIYAYPAFNACAVDRSAYAGDPVTASTRIDAMGLGAIEYLLYFDGPNSACPPDSGVDVAQSRADYAAAVAAFIAARAEELRDAWEAGEGNFIAQWSQAGAGSDVYMTPQDALDALSTSLFYVEKETKDRKIACPTGIGATGLVCSGNDVSRVEHPYARASTPSLRANVQMFRDVFTGQAGGMGMNDLLAGIDRQDIVDKLLARLDVTLDQIDTQIDPDFETEVEAIDDSAACTNASANATGEPAACALHGAIQDAMDTFRTEVVSALSLATPDRAAGDND</sequence>
<proteinExistence type="predicted"/>
<evidence type="ECO:0000259" key="3">
    <source>
        <dbReference type="Pfam" id="PF09375"/>
    </source>
</evidence>
<evidence type="ECO:0000256" key="2">
    <source>
        <dbReference type="ARBA" id="ARBA00022729"/>
    </source>
</evidence>
<keyword evidence="2" id="KW-0732">Signal</keyword>
<feature type="domain" description="Imelysin-like" evidence="3">
    <location>
        <begin position="48"/>
        <end position="351"/>
    </location>
</feature>
<dbReference type="EMBL" id="QEQK01000004">
    <property type="protein sequence ID" value="PWN56733.1"/>
    <property type="molecule type" value="Genomic_DNA"/>
</dbReference>
<organism evidence="4 5">
    <name type="scientific">Abyssibacter profundi</name>
    <dbReference type="NCBI Taxonomy" id="2182787"/>
    <lineage>
        <taxon>Bacteria</taxon>
        <taxon>Pseudomonadati</taxon>
        <taxon>Pseudomonadota</taxon>
        <taxon>Gammaproteobacteria</taxon>
        <taxon>Chromatiales</taxon>
        <taxon>Oceanococcaceae</taxon>
        <taxon>Abyssibacter</taxon>
    </lineage>
</organism>
<protein>
    <recommendedName>
        <fullName evidence="3">Imelysin-like domain-containing protein</fullName>
    </recommendedName>
</protein>
<keyword evidence="5" id="KW-1185">Reference proteome</keyword>
<dbReference type="InterPro" id="IPR018976">
    <property type="entry name" value="Imelysin-like"/>
</dbReference>
<gene>
    <name evidence="4" type="ORF">DEH80_04685</name>
</gene>
<evidence type="ECO:0000256" key="1">
    <source>
        <dbReference type="ARBA" id="ARBA00004196"/>
    </source>
</evidence>
<accession>A0A363UMV0</accession>